<dbReference type="Proteomes" id="UP000499080">
    <property type="component" value="Unassembled WGS sequence"/>
</dbReference>
<proteinExistence type="predicted"/>
<feature type="region of interest" description="Disordered" evidence="1">
    <location>
        <begin position="1"/>
        <end position="21"/>
    </location>
</feature>
<evidence type="ECO:0000313" key="2">
    <source>
        <dbReference type="EMBL" id="GBM85928.1"/>
    </source>
</evidence>
<accession>A0A4Y2J9D3</accession>
<name>A0A4Y2J9D3_ARAVE</name>
<comment type="caution">
    <text evidence="2">The sequence shown here is derived from an EMBL/GenBank/DDBJ whole genome shotgun (WGS) entry which is preliminary data.</text>
</comment>
<dbReference type="AlphaFoldDB" id="A0A4Y2J9D3"/>
<evidence type="ECO:0000313" key="3">
    <source>
        <dbReference type="Proteomes" id="UP000499080"/>
    </source>
</evidence>
<reference evidence="2 3" key="1">
    <citation type="journal article" date="2019" name="Sci. Rep.">
        <title>Orb-weaving spider Araneus ventricosus genome elucidates the spidroin gene catalogue.</title>
        <authorList>
            <person name="Kono N."/>
            <person name="Nakamura H."/>
            <person name="Ohtoshi R."/>
            <person name="Moran D.A.P."/>
            <person name="Shinohara A."/>
            <person name="Yoshida Y."/>
            <person name="Fujiwara M."/>
            <person name="Mori M."/>
            <person name="Tomita M."/>
            <person name="Arakawa K."/>
        </authorList>
    </citation>
    <scope>NUCLEOTIDE SEQUENCE [LARGE SCALE GENOMIC DNA]</scope>
</reference>
<dbReference type="EMBL" id="BGPR01003273">
    <property type="protein sequence ID" value="GBM85928.1"/>
    <property type="molecule type" value="Genomic_DNA"/>
</dbReference>
<feature type="compositionally biased region" description="Polar residues" evidence="1">
    <location>
        <begin position="1"/>
        <end position="14"/>
    </location>
</feature>
<evidence type="ECO:0000256" key="1">
    <source>
        <dbReference type="SAM" id="MobiDB-lite"/>
    </source>
</evidence>
<organism evidence="2 3">
    <name type="scientific">Araneus ventricosus</name>
    <name type="common">Orbweaver spider</name>
    <name type="synonym">Epeira ventricosa</name>
    <dbReference type="NCBI Taxonomy" id="182803"/>
    <lineage>
        <taxon>Eukaryota</taxon>
        <taxon>Metazoa</taxon>
        <taxon>Ecdysozoa</taxon>
        <taxon>Arthropoda</taxon>
        <taxon>Chelicerata</taxon>
        <taxon>Arachnida</taxon>
        <taxon>Araneae</taxon>
        <taxon>Araneomorphae</taxon>
        <taxon>Entelegynae</taxon>
        <taxon>Araneoidea</taxon>
        <taxon>Araneidae</taxon>
        <taxon>Araneus</taxon>
    </lineage>
</organism>
<protein>
    <submittedName>
        <fullName evidence="2">Uncharacterized protein</fullName>
    </submittedName>
</protein>
<sequence length="104" mass="11280">MGASTIVEQQSSDASRIAPIDGGKVPSLTRTCLPSDWRVTRRRALDVPSGGNTTVDSHVEMLTSEARTQLCSYLMSHQTARPPLAPIESLQALHASKQFVLFSN</sequence>
<gene>
    <name evidence="2" type="ORF">AVEN_97549_1</name>
</gene>
<keyword evidence="3" id="KW-1185">Reference proteome</keyword>